<evidence type="ECO:0000259" key="8">
    <source>
        <dbReference type="Pfam" id="PF09699"/>
    </source>
</evidence>
<gene>
    <name evidence="9" type="ordered locus">Hhal_2381</name>
</gene>
<dbReference type="GO" id="GO:0046872">
    <property type="term" value="F:metal ion binding"/>
    <property type="evidence" value="ECO:0007669"/>
    <property type="project" value="UniProtKB-KW"/>
</dbReference>
<sequence>MFAQRLIRRLMPFGCAAACFALLVIAPVAGGEDLDPEQLEELVEEVRGLSPVVAERRAEDLRAHIGRMEETPHAVGSDPRTPAGQTREDGNYCYQCHGDGWEHFFEIGEDVSTSQANETCLDCHSGGDRMHWDGGAHEFQDMACVDCHNMHSNNDTLLREEDQLTLCSSCHQERRVDFNRPHHHPVREGQVECTDCHNPHGTTGHAMLRGGGVNETCHNCHAEYRGPFLWEHQPVAEDCTHCHNPHGSIHPNMLEARTAQLCQSCHVTTGHPGDLLGPDHEGLSQGQFMTRGQGCTNCHSEVHGSNHPGGAFFKR</sequence>
<dbReference type="KEGG" id="hha:Hhal_2381"/>
<accession>A1WZN2</accession>
<dbReference type="PANTHER" id="PTHR35038">
    <property type="entry name" value="DISSIMILATORY SULFITE REDUCTASE SIRA"/>
    <property type="match status" value="1"/>
</dbReference>
<dbReference type="InterPro" id="IPR010177">
    <property type="entry name" value="Paired_CXXCH_1"/>
</dbReference>
<dbReference type="OrthoDB" id="9814800at2"/>
<dbReference type="SUPFAM" id="SSF48695">
    <property type="entry name" value="Multiheme cytochromes"/>
    <property type="match status" value="1"/>
</dbReference>
<feature type="domain" description="Doubled CXXCH motif" evidence="8">
    <location>
        <begin position="232"/>
        <end position="268"/>
    </location>
</feature>
<feature type="domain" description="Doubled CXXCH motif" evidence="8">
    <location>
        <begin position="183"/>
        <end position="225"/>
    </location>
</feature>
<keyword evidence="1" id="KW-0813">Transport</keyword>
<name>A1WZN2_HALHL</name>
<keyword evidence="10" id="KW-1185">Reference proteome</keyword>
<dbReference type="InterPro" id="IPR038266">
    <property type="entry name" value="NapC/NirT_cytc_sf"/>
</dbReference>
<dbReference type="NCBIfam" id="TIGR01905">
    <property type="entry name" value="paired_CXXCH_1"/>
    <property type="match status" value="2"/>
</dbReference>
<dbReference type="Pfam" id="PF09699">
    <property type="entry name" value="Paired_CXXCH_1"/>
    <property type="match status" value="3"/>
</dbReference>
<dbReference type="HOGENOM" id="CLU_045390_0_0_6"/>
<dbReference type="NCBIfam" id="TIGR03508">
    <property type="entry name" value="decahem_SO"/>
    <property type="match status" value="1"/>
</dbReference>
<evidence type="ECO:0000256" key="1">
    <source>
        <dbReference type="ARBA" id="ARBA00022448"/>
    </source>
</evidence>
<feature type="signal peptide" evidence="7">
    <location>
        <begin position="1"/>
        <end position="31"/>
    </location>
</feature>
<evidence type="ECO:0000256" key="3">
    <source>
        <dbReference type="ARBA" id="ARBA00022723"/>
    </source>
</evidence>
<evidence type="ECO:0000313" key="9">
    <source>
        <dbReference type="EMBL" id="ABM63144.1"/>
    </source>
</evidence>
<evidence type="ECO:0000256" key="4">
    <source>
        <dbReference type="ARBA" id="ARBA00022729"/>
    </source>
</evidence>
<keyword evidence="3" id="KW-0479">Metal-binding</keyword>
<dbReference type="Gene3D" id="1.10.287.3080">
    <property type="match status" value="1"/>
</dbReference>
<feature type="chain" id="PRO_5002640817" evidence="7">
    <location>
        <begin position="32"/>
        <end position="315"/>
    </location>
</feature>
<dbReference type="EMBL" id="CP000544">
    <property type="protein sequence ID" value="ABM63144.1"/>
    <property type="molecule type" value="Genomic_DNA"/>
</dbReference>
<evidence type="ECO:0000313" key="10">
    <source>
        <dbReference type="Proteomes" id="UP000000647"/>
    </source>
</evidence>
<dbReference type="PANTHER" id="PTHR35038:SF6">
    <property type="entry name" value="SURFACE LOCALIZED DECAHEME CYTOCHROME C LIPOPROTEIN"/>
    <property type="match status" value="1"/>
</dbReference>
<dbReference type="InterPro" id="IPR051829">
    <property type="entry name" value="Multiheme_Cytochr_ET"/>
</dbReference>
<evidence type="ECO:0000256" key="7">
    <source>
        <dbReference type="SAM" id="SignalP"/>
    </source>
</evidence>
<keyword evidence="6" id="KW-0408">Iron</keyword>
<protein>
    <submittedName>
        <fullName evidence="9">Cytochrome C family protein</fullName>
    </submittedName>
</protein>
<keyword evidence="5" id="KW-0249">Electron transport</keyword>
<keyword evidence="4 7" id="KW-0732">Signal</keyword>
<proteinExistence type="predicted"/>
<organism evidence="9 10">
    <name type="scientific">Halorhodospira halophila (strain DSM 244 / SL1)</name>
    <name type="common">Ectothiorhodospira halophila (strain DSM 244 / SL1)</name>
    <dbReference type="NCBI Taxonomy" id="349124"/>
    <lineage>
        <taxon>Bacteria</taxon>
        <taxon>Pseudomonadati</taxon>
        <taxon>Pseudomonadota</taxon>
        <taxon>Gammaproteobacteria</taxon>
        <taxon>Chromatiales</taxon>
        <taxon>Ectothiorhodospiraceae</taxon>
        <taxon>Halorhodospira</taxon>
    </lineage>
</organism>
<dbReference type="InterPro" id="IPR036280">
    <property type="entry name" value="Multihaem_cyt_sf"/>
</dbReference>
<keyword evidence="2" id="KW-0349">Heme</keyword>
<evidence type="ECO:0000256" key="6">
    <source>
        <dbReference type="ARBA" id="ARBA00023004"/>
    </source>
</evidence>
<dbReference type="AlphaFoldDB" id="A1WZN2"/>
<dbReference type="eggNOG" id="COG3005">
    <property type="taxonomic scope" value="Bacteria"/>
</dbReference>
<feature type="domain" description="Doubled CXXCH motif" evidence="8">
    <location>
        <begin position="139"/>
        <end position="174"/>
    </location>
</feature>
<reference evidence="9 10" key="2">
    <citation type="journal article" date="2013" name="Stand. Genomic Sci.">
        <title>Complete genome sequence of Halorhodospira halophila SL1.</title>
        <authorList>
            <person name="Challacombe J.F."/>
            <person name="Majid S."/>
            <person name="Deole R."/>
            <person name="Brettin T.S."/>
            <person name="Bruce D."/>
            <person name="Delano S.F."/>
            <person name="Detter J.C."/>
            <person name="Gleasner C.D."/>
            <person name="Han C.S."/>
            <person name="Misra M."/>
            <person name="Reitenga K.G."/>
            <person name="Mikhailova N."/>
            <person name="Woyke T."/>
            <person name="Pitluck S."/>
            <person name="Nolan M."/>
            <person name="Land M.L."/>
            <person name="Saunders E."/>
            <person name="Tapia R."/>
            <person name="Lapidus A."/>
            <person name="Ivanova N."/>
            <person name="Hoff W.D."/>
        </authorList>
    </citation>
    <scope>NUCLEOTIDE SEQUENCE [LARGE SCALE GENOMIC DNA]</scope>
    <source>
        <strain evidence="10">DSM 244 / SL1</strain>
    </source>
</reference>
<evidence type="ECO:0000256" key="5">
    <source>
        <dbReference type="ARBA" id="ARBA00022982"/>
    </source>
</evidence>
<dbReference type="RefSeq" id="WP_011815166.1">
    <property type="nucleotide sequence ID" value="NC_008789.1"/>
</dbReference>
<evidence type="ECO:0000256" key="2">
    <source>
        <dbReference type="ARBA" id="ARBA00022617"/>
    </source>
</evidence>
<dbReference type="STRING" id="349124.Hhal_2381"/>
<dbReference type="GO" id="GO:0016491">
    <property type="term" value="F:oxidoreductase activity"/>
    <property type="evidence" value="ECO:0007669"/>
    <property type="project" value="TreeGrafter"/>
</dbReference>
<dbReference type="Gene3D" id="1.10.3820.10">
    <property type="entry name" value="Di-heme elbow motif domain"/>
    <property type="match status" value="1"/>
</dbReference>
<reference evidence="10" key="1">
    <citation type="submission" date="2006-12" db="EMBL/GenBank/DDBJ databases">
        <title>Complete sequence of Halorhodospira halophila SL1.</title>
        <authorList>
            <consortium name="US DOE Joint Genome Institute"/>
            <person name="Copeland A."/>
            <person name="Lucas S."/>
            <person name="Lapidus A."/>
            <person name="Barry K."/>
            <person name="Detter J.C."/>
            <person name="Glavina del Rio T."/>
            <person name="Hammon N."/>
            <person name="Israni S."/>
            <person name="Dalin E."/>
            <person name="Tice H."/>
            <person name="Pitluck S."/>
            <person name="Saunders E."/>
            <person name="Brettin T."/>
            <person name="Bruce D."/>
            <person name="Han C."/>
            <person name="Tapia R."/>
            <person name="Schmutz J."/>
            <person name="Larimer F."/>
            <person name="Land M."/>
            <person name="Hauser L."/>
            <person name="Kyrpides N."/>
            <person name="Mikhailova N."/>
            <person name="Hoff W."/>
            <person name="Richardson P."/>
        </authorList>
    </citation>
    <scope>NUCLEOTIDE SEQUENCE [LARGE SCALE GENOMIC DNA]</scope>
    <source>
        <strain evidence="10">DSM 244 / SL1</strain>
    </source>
</reference>
<dbReference type="InterPro" id="IPR020015">
    <property type="entry name" value="Decahaem_cyt-c_DmsE"/>
</dbReference>
<dbReference type="Proteomes" id="UP000000647">
    <property type="component" value="Chromosome"/>
</dbReference>